<name>A0A0F9ATK1_9ZZZZ</name>
<comment type="caution">
    <text evidence="1">The sequence shown here is derived from an EMBL/GenBank/DDBJ whole genome shotgun (WGS) entry which is preliminary data.</text>
</comment>
<dbReference type="AlphaFoldDB" id="A0A0F9ATK1"/>
<gene>
    <name evidence="1" type="ORF">LCGC14_2610820</name>
</gene>
<reference evidence="1" key="1">
    <citation type="journal article" date="2015" name="Nature">
        <title>Complex archaea that bridge the gap between prokaryotes and eukaryotes.</title>
        <authorList>
            <person name="Spang A."/>
            <person name="Saw J.H."/>
            <person name="Jorgensen S.L."/>
            <person name="Zaremba-Niedzwiedzka K."/>
            <person name="Martijn J."/>
            <person name="Lind A.E."/>
            <person name="van Eijk R."/>
            <person name="Schleper C."/>
            <person name="Guy L."/>
            <person name="Ettema T.J."/>
        </authorList>
    </citation>
    <scope>NUCLEOTIDE SEQUENCE</scope>
</reference>
<sequence>MATAHRFNGNIGPNRMSDEQYRQHIEKMFCCETGRKRAVWLASDDNRGFDFSRRVWLQVMGLMETWDIIK</sequence>
<protein>
    <submittedName>
        <fullName evidence="1">Uncharacterized protein</fullName>
    </submittedName>
</protein>
<evidence type="ECO:0000313" key="1">
    <source>
        <dbReference type="EMBL" id="KKL04962.1"/>
    </source>
</evidence>
<dbReference type="EMBL" id="LAZR01044316">
    <property type="protein sequence ID" value="KKL04962.1"/>
    <property type="molecule type" value="Genomic_DNA"/>
</dbReference>
<organism evidence="1">
    <name type="scientific">marine sediment metagenome</name>
    <dbReference type="NCBI Taxonomy" id="412755"/>
    <lineage>
        <taxon>unclassified sequences</taxon>
        <taxon>metagenomes</taxon>
        <taxon>ecological metagenomes</taxon>
    </lineage>
</organism>
<accession>A0A0F9ATK1</accession>
<proteinExistence type="predicted"/>